<evidence type="ECO:0000313" key="6">
    <source>
        <dbReference type="EMBL" id="HFW32920.1"/>
    </source>
</evidence>
<evidence type="ECO:0000256" key="3">
    <source>
        <dbReference type="ARBA" id="ARBA00022440"/>
    </source>
</evidence>
<name>A0A7C3RE96_ARCFL</name>
<dbReference type="GO" id="GO:0097589">
    <property type="term" value="C:archaeal-type flagellum"/>
    <property type="evidence" value="ECO:0007669"/>
    <property type="project" value="UniProtKB-SubCell"/>
</dbReference>
<evidence type="ECO:0000256" key="5">
    <source>
        <dbReference type="SAM" id="Phobius"/>
    </source>
</evidence>
<gene>
    <name evidence="6" type="ORF">ENW66_08255</name>
</gene>
<keyword evidence="6" id="KW-0966">Cell projection</keyword>
<comment type="caution">
    <text evidence="6">The sequence shown here is derived from an EMBL/GenBank/DDBJ whole genome shotgun (WGS) entry which is preliminary data.</text>
</comment>
<dbReference type="PANTHER" id="PTHR35903:SF1">
    <property type="entry name" value="FLAGELLIN B1"/>
    <property type="match status" value="1"/>
</dbReference>
<keyword evidence="5" id="KW-1133">Transmembrane helix</keyword>
<evidence type="ECO:0000256" key="2">
    <source>
        <dbReference type="ARBA" id="ARBA00010256"/>
    </source>
</evidence>
<proteinExistence type="inferred from homology"/>
<evidence type="ECO:0000256" key="4">
    <source>
        <dbReference type="RuleBase" id="RU361282"/>
    </source>
</evidence>
<comment type="subcellular location">
    <subcellularLocation>
        <location evidence="1 4">Archaeal flagellum</location>
    </subcellularLocation>
</comment>
<dbReference type="GO" id="GO:0005198">
    <property type="term" value="F:structural molecule activity"/>
    <property type="evidence" value="ECO:0007669"/>
    <property type="project" value="InterPro"/>
</dbReference>
<keyword evidence="5" id="KW-0812">Transmembrane</keyword>
<keyword evidence="5" id="KW-0472">Membrane</keyword>
<feature type="transmembrane region" description="Helical" evidence="5">
    <location>
        <begin position="21"/>
        <end position="45"/>
    </location>
</feature>
<organism evidence="6">
    <name type="scientific">Archaeoglobus fulgidus</name>
    <dbReference type="NCBI Taxonomy" id="2234"/>
    <lineage>
        <taxon>Archaea</taxon>
        <taxon>Methanobacteriati</taxon>
        <taxon>Methanobacteriota</taxon>
        <taxon>Archaeoglobi</taxon>
        <taxon>Archaeoglobales</taxon>
        <taxon>Archaeoglobaceae</taxon>
        <taxon>Archaeoglobus</taxon>
    </lineage>
</organism>
<dbReference type="AlphaFoldDB" id="A0A7C3RE96"/>
<dbReference type="InterPro" id="IPR002774">
    <property type="entry name" value="Flagellin_arc-type"/>
</dbReference>
<dbReference type="GO" id="GO:0097588">
    <property type="term" value="P:archaeal or bacterial-type flagellum-dependent cell motility"/>
    <property type="evidence" value="ECO:0007669"/>
    <property type="project" value="InterPro"/>
</dbReference>
<dbReference type="NCBIfam" id="TIGR02537">
    <property type="entry name" value="arch_flag_Nterm"/>
    <property type="match status" value="1"/>
</dbReference>
<comment type="similarity">
    <text evidence="2 4">Belongs to the archaeal flagellin family.</text>
</comment>
<sequence>MVWRGVGKIRRDEKGFTGLEAAIVLIAFVVVAAVFSYVMLGAGFYTTQKSKQVVDTGVKQASSSLTLDGQYIYLNCSEGADGETGSDGKVGRIYFYVTQTAGGSPVDLNKTSIAITTAKGYQQEFYNSTACEMNQDETGNNDNVEHCLWWYNVTVGDGDNVVEVNEKYKIIIDLKNGTELRWDSLGGNITPNEIITIEVRPPIGAPLTITKQLPPSFTNLTYV</sequence>
<dbReference type="Pfam" id="PF01917">
    <property type="entry name" value="Flagellin_arch-type"/>
    <property type="match status" value="1"/>
</dbReference>
<dbReference type="EMBL" id="DTLB01000047">
    <property type="protein sequence ID" value="HFW32920.1"/>
    <property type="molecule type" value="Genomic_DNA"/>
</dbReference>
<comment type="function">
    <text evidence="4">Flagellin is the subunit protein which polymerizes to form the filaments of archaeal flagella.</text>
</comment>
<keyword evidence="3 4" id="KW-0974">Archaeal flagellum</keyword>
<dbReference type="InterPro" id="IPR013373">
    <property type="entry name" value="Flagellin/pilin_N_arc"/>
</dbReference>
<keyword evidence="6" id="KW-0282">Flagellum</keyword>
<reference evidence="6" key="1">
    <citation type="journal article" date="2020" name="mSystems">
        <title>Genome- and Community-Level Interaction Insights into Carbon Utilization and Element Cycling Functions of Hydrothermarchaeota in Hydrothermal Sediment.</title>
        <authorList>
            <person name="Zhou Z."/>
            <person name="Liu Y."/>
            <person name="Xu W."/>
            <person name="Pan J."/>
            <person name="Luo Z.H."/>
            <person name="Li M."/>
        </authorList>
    </citation>
    <scope>NUCLEOTIDE SEQUENCE [LARGE SCALE GENOMIC DNA]</scope>
    <source>
        <strain evidence="6">SpSt-87</strain>
    </source>
</reference>
<evidence type="ECO:0000256" key="1">
    <source>
        <dbReference type="ARBA" id="ARBA00004618"/>
    </source>
</evidence>
<dbReference type="PANTHER" id="PTHR35903">
    <property type="entry name" value="FLAGELLIN B1"/>
    <property type="match status" value="1"/>
</dbReference>
<accession>A0A7C3RE96</accession>
<protein>
    <recommendedName>
        <fullName evidence="4">Flagellin</fullName>
    </recommendedName>
</protein>
<keyword evidence="6" id="KW-0969">Cilium</keyword>